<feature type="compositionally biased region" description="Basic and acidic residues" evidence="1">
    <location>
        <begin position="405"/>
        <end position="418"/>
    </location>
</feature>
<feature type="region of interest" description="Disordered" evidence="1">
    <location>
        <begin position="1"/>
        <end position="43"/>
    </location>
</feature>
<feature type="compositionally biased region" description="Basic and acidic residues" evidence="1">
    <location>
        <begin position="154"/>
        <end position="163"/>
    </location>
</feature>
<feature type="compositionally biased region" description="Basic and acidic residues" evidence="1">
    <location>
        <begin position="221"/>
        <end position="234"/>
    </location>
</feature>
<feature type="compositionally biased region" description="Basic and acidic residues" evidence="1">
    <location>
        <begin position="475"/>
        <end position="490"/>
    </location>
</feature>
<feature type="compositionally biased region" description="Pro residues" evidence="1">
    <location>
        <begin position="1"/>
        <end position="15"/>
    </location>
</feature>
<feature type="region of interest" description="Disordered" evidence="1">
    <location>
        <begin position="150"/>
        <end position="490"/>
    </location>
</feature>
<feature type="compositionally biased region" description="Basic and acidic residues" evidence="1">
    <location>
        <begin position="267"/>
        <end position="279"/>
    </location>
</feature>
<dbReference type="EMBL" id="SDOX01000108">
    <property type="protein sequence ID" value="TFJ82461.1"/>
    <property type="molecule type" value="Genomic_DNA"/>
</dbReference>
<feature type="compositionally biased region" description="Basic residues" evidence="1">
    <location>
        <begin position="385"/>
        <end position="394"/>
    </location>
</feature>
<comment type="caution">
    <text evidence="2">The sequence shown here is derived from an EMBL/GenBank/DDBJ whole genome shotgun (WGS) entry which is preliminary data.</text>
</comment>
<evidence type="ECO:0000256" key="1">
    <source>
        <dbReference type="SAM" id="MobiDB-lite"/>
    </source>
</evidence>
<dbReference type="AlphaFoldDB" id="A0A4D9CTA4"/>
<feature type="compositionally biased region" description="Pro residues" evidence="1">
    <location>
        <begin position="424"/>
        <end position="442"/>
    </location>
</feature>
<feature type="compositionally biased region" description="Basic and acidic residues" evidence="1">
    <location>
        <begin position="183"/>
        <end position="205"/>
    </location>
</feature>
<gene>
    <name evidence="2" type="ORF">NSK_006236</name>
</gene>
<protein>
    <submittedName>
        <fullName evidence="2">Uncharacterized protein</fullName>
    </submittedName>
</protein>
<accession>A0A4D9CTA4</accession>
<feature type="region of interest" description="Disordered" evidence="1">
    <location>
        <begin position="72"/>
        <end position="114"/>
    </location>
</feature>
<evidence type="ECO:0000313" key="2">
    <source>
        <dbReference type="EMBL" id="TFJ82461.1"/>
    </source>
</evidence>
<dbReference type="Proteomes" id="UP000355283">
    <property type="component" value="Unassembled WGS sequence"/>
</dbReference>
<sequence>MTSPSAMPPPPPPAQTPAHTALDSSLSETASRGKEYRRRRSDPLRSGVIFKSDYLGALQSPLPRIALSTIPRAPVASDAAPAGLNGGGRGGVGERGEGGLAKDGGEEGGKGAGSLPAVCPVPVYTYGGNQVFDQLCQASPMPKCMRRVVGGQEGGREEGREEGGVVFKPPIRVSGGSWGGRGQEAKREGGKEGEVRREDEREKCGGLEAVAPPKEEEDGREDGREEGVEEGREEGMEESFVSEWGGTPLPRRTVPVQAAKSEGGGEGGREEGREGEENTRMVPRVAAGKAEERRKEGGGRRGTGAALVEGRGGGGRREEGGAQRLSSPPTRAVELRRGHSEEKEGRQGPKVTERKRASLQFTAFPPPTSSATSRPSSLPPSLPPSKRRRGRPRGGHWGDAVGAREGGRRQVPKKEIAREASLPPSLPPALPPALPPSRPPSPPRRKVSSLNALAGMDFPSPSSPSPPSPPCPPEGGREGGRKEEKEEGRKARLEGFICGCLVGE</sequence>
<evidence type="ECO:0000313" key="3">
    <source>
        <dbReference type="Proteomes" id="UP000355283"/>
    </source>
</evidence>
<keyword evidence="3" id="KW-1185">Reference proteome</keyword>
<reference evidence="2 3" key="1">
    <citation type="submission" date="2019-01" db="EMBL/GenBank/DDBJ databases">
        <title>Nuclear Genome Assembly of the Microalgal Biofuel strain Nannochloropsis salina CCMP1776.</title>
        <authorList>
            <person name="Hovde B."/>
        </authorList>
    </citation>
    <scope>NUCLEOTIDE SEQUENCE [LARGE SCALE GENOMIC DNA]</scope>
    <source>
        <strain evidence="2 3">CCMP1776</strain>
    </source>
</reference>
<name>A0A4D9CTA4_9STRA</name>
<feature type="compositionally biased region" description="Pro residues" evidence="1">
    <location>
        <begin position="461"/>
        <end position="473"/>
    </location>
</feature>
<proteinExistence type="predicted"/>
<organism evidence="2 3">
    <name type="scientific">Nannochloropsis salina CCMP1776</name>
    <dbReference type="NCBI Taxonomy" id="1027361"/>
    <lineage>
        <taxon>Eukaryota</taxon>
        <taxon>Sar</taxon>
        <taxon>Stramenopiles</taxon>
        <taxon>Ochrophyta</taxon>
        <taxon>Eustigmatophyceae</taxon>
        <taxon>Eustigmatales</taxon>
        <taxon>Monodopsidaceae</taxon>
        <taxon>Microchloropsis</taxon>
        <taxon>Microchloropsis salina</taxon>
    </lineage>
</organism>
<feature type="compositionally biased region" description="Basic and acidic residues" evidence="1">
    <location>
        <begin position="289"/>
        <end position="299"/>
    </location>
</feature>
<feature type="compositionally biased region" description="Basic and acidic residues" evidence="1">
    <location>
        <begin position="333"/>
        <end position="356"/>
    </location>
</feature>